<reference evidence="6" key="1">
    <citation type="submission" date="2025-08" db="UniProtKB">
        <authorList>
            <consortium name="Ensembl"/>
        </authorList>
    </citation>
    <scope>IDENTIFICATION</scope>
</reference>
<sequence length="158" mass="17289">MSNISEVSGMSLSAAQNWTNTDDMEKIWHHTFCSELLVASEEHPVLLTKAPLNPQANREKMTQITFETFNTRAMYVAIQTMLSLCTSGHTTDVLDSGDGVTHVVPIYKGYTLPHGILCLNLAGQDLTTSRRSSPSSATASSPRVSRRSCVTRRSCVAL</sequence>
<keyword evidence="5" id="KW-0206">Cytoskeleton</keyword>
<evidence type="ECO:0000256" key="1">
    <source>
        <dbReference type="ARBA" id="ARBA00004245"/>
    </source>
</evidence>
<dbReference type="Proteomes" id="UP000694416">
    <property type="component" value="Unplaced"/>
</dbReference>
<evidence type="ECO:0000313" key="7">
    <source>
        <dbReference type="Proteomes" id="UP000694416"/>
    </source>
</evidence>
<evidence type="ECO:0008006" key="8">
    <source>
        <dbReference type="Google" id="ProtNLM"/>
    </source>
</evidence>
<comment type="subcellular location">
    <subcellularLocation>
        <location evidence="1">Cytoplasm</location>
        <location evidence="1">Cytoskeleton</location>
    </subcellularLocation>
</comment>
<name>A0A8C9I312_9PRIM</name>
<evidence type="ECO:0000256" key="5">
    <source>
        <dbReference type="ARBA" id="ARBA00023212"/>
    </source>
</evidence>
<evidence type="ECO:0000256" key="4">
    <source>
        <dbReference type="ARBA" id="ARBA00022840"/>
    </source>
</evidence>
<keyword evidence="4" id="KW-0067">ATP-binding</keyword>
<keyword evidence="2" id="KW-0963">Cytoplasm</keyword>
<reference evidence="6" key="2">
    <citation type="submission" date="2025-09" db="UniProtKB">
        <authorList>
            <consortium name="Ensembl"/>
        </authorList>
    </citation>
    <scope>IDENTIFICATION</scope>
</reference>
<dbReference type="InterPro" id="IPR004000">
    <property type="entry name" value="Actin"/>
</dbReference>
<dbReference type="PANTHER" id="PTHR11937">
    <property type="entry name" value="ACTIN"/>
    <property type="match status" value="1"/>
</dbReference>
<organism evidence="6 7">
    <name type="scientific">Piliocolobus tephrosceles</name>
    <name type="common">Ugandan red Colobus</name>
    <dbReference type="NCBI Taxonomy" id="591936"/>
    <lineage>
        <taxon>Eukaryota</taxon>
        <taxon>Metazoa</taxon>
        <taxon>Chordata</taxon>
        <taxon>Craniata</taxon>
        <taxon>Vertebrata</taxon>
        <taxon>Euteleostomi</taxon>
        <taxon>Mammalia</taxon>
        <taxon>Eutheria</taxon>
        <taxon>Euarchontoglires</taxon>
        <taxon>Primates</taxon>
        <taxon>Haplorrhini</taxon>
        <taxon>Catarrhini</taxon>
        <taxon>Cercopithecidae</taxon>
        <taxon>Colobinae</taxon>
        <taxon>Piliocolobus</taxon>
    </lineage>
</organism>
<evidence type="ECO:0000256" key="3">
    <source>
        <dbReference type="ARBA" id="ARBA00022741"/>
    </source>
</evidence>
<dbReference type="GO" id="GO:0005856">
    <property type="term" value="C:cytoskeleton"/>
    <property type="evidence" value="ECO:0007669"/>
    <property type="project" value="UniProtKB-SubCell"/>
</dbReference>
<dbReference type="FunFam" id="3.30.420.40:FF:000148">
    <property type="entry name" value="Actin, alpha skeletal muscle"/>
    <property type="match status" value="1"/>
</dbReference>
<dbReference type="InterPro" id="IPR043129">
    <property type="entry name" value="ATPase_NBD"/>
</dbReference>
<evidence type="ECO:0000256" key="2">
    <source>
        <dbReference type="ARBA" id="ARBA00022490"/>
    </source>
</evidence>
<dbReference type="PRINTS" id="PR00190">
    <property type="entry name" value="ACTIN"/>
</dbReference>
<keyword evidence="3" id="KW-0547">Nucleotide-binding</keyword>
<protein>
    <recommendedName>
        <fullName evidence="8">Actin</fullName>
    </recommendedName>
</protein>
<keyword evidence="7" id="KW-1185">Reference proteome</keyword>
<dbReference type="Pfam" id="PF00022">
    <property type="entry name" value="Actin"/>
    <property type="match status" value="1"/>
</dbReference>
<dbReference type="Ensembl" id="ENSPTET00000039566.1">
    <property type="protein sequence ID" value="ENSPTEP00000028336.1"/>
    <property type="gene ID" value="ENSPTEG00000028007.1"/>
</dbReference>
<accession>A0A8C9I312</accession>
<dbReference type="GO" id="GO:0005524">
    <property type="term" value="F:ATP binding"/>
    <property type="evidence" value="ECO:0007669"/>
    <property type="project" value="UniProtKB-KW"/>
</dbReference>
<dbReference type="SUPFAM" id="SSF53067">
    <property type="entry name" value="Actin-like ATPase domain"/>
    <property type="match status" value="2"/>
</dbReference>
<evidence type="ECO:0000313" key="6">
    <source>
        <dbReference type="Ensembl" id="ENSPTEP00000028336.1"/>
    </source>
</evidence>
<dbReference type="Gene3D" id="3.30.420.40">
    <property type="match status" value="2"/>
</dbReference>
<proteinExistence type="predicted"/>
<dbReference type="AlphaFoldDB" id="A0A8C9I312"/>